<organism evidence="1 2">
    <name type="scientific">Entomophthora muscae</name>
    <dbReference type="NCBI Taxonomy" id="34485"/>
    <lineage>
        <taxon>Eukaryota</taxon>
        <taxon>Fungi</taxon>
        <taxon>Fungi incertae sedis</taxon>
        <taxon>Zoopagomycota</taxon>
        <taxon>Entomophthoromycotina</taxon>
        <taxon>Entomophthoromycetes</taxon>
        <taxon>Entomophthorales</taxon>
        <taxon>Entomophthoraceae</taxon>
        <taxon>Entomophthora</taxon>
    </lineage>
</organism>
<evidence type="ECO:0000313" key="1">
    <source>
        <dbReference type="EMBL" id="KAJ9077555.1"/>
    </source>
</evidence>
<name>A0ACC2TSQ2_9FUNG</name>
<accession>A0ACC2TSQ2</accession>
<protein>
    <submittedName>
        <fullName evidence="1">Protein kinase activating protein dpb11</fullName>
    </submittedName>
</protein>
<keyword evidence="2" id="KW-1185">Reference proteome</keyword>
<evidence type="ECO:0000313" key="2">
    <source>
        <dbReference type="Proteomes" id="UP001165960"/>
    </source>
</evidence>
<keyword evidence="1" id="KW-0808">Transferase</keyword>
<dbReference type="Proteomes" id="UP001165960">
    <property type="component" value="Unassembled WGS sequence"/>
</dbReference>
<dbReference type="EMBL" id="QTSX02002192">
    <property type="protein sequence ID" value="KAJ9077555.1"/>
    <property type="molecule type" value="Genomic_DNA"/>
</dbReference>
<proteinExistence type="predicted"/>
<keyword evidence="1" id="KW-0418">Kinase</keyword>
<gene>
    <name evidence="1" type="primary">DPB11_5</name>
    <name evidence="1" type="ORF">DSO57_1015746</name>
</gene>
<comment type="caution">
    <text evidence="1">The sequence shown here is derived from an EMBL/GenBank/DDBJ whole genome shotgun (WGS) entry which is preliminary data.</text>
</comment>
<sequence>MSHRHLKSNKPFKGLTFSLTGVKFDFRSELSNEIQQLGGIVKETLDKSTTHLIAKSKTSAKFKAAVTLKIPILFPAFVKECYENFISNSPFSLEKIVTKHSMFPLLGKCVTISGFEEDRIKQLEETVLKLGGTCQENFSSLCDYYICDTPSKDETMQVGAKGGIIYKSAWLESLWFSLHNASRSQLSATECATQNNTNILETCFFTLSCDFKCKARTPLKEKLLSLGAKVANQFNRLDATHYFIAASAPSKNEKEEINGFKQGISVVDNDWLEHVIETCNANYPPILKTSKQDSIFQVCLTKMHKPRPDMVTSASSSTTTLLDGNACYLSILSKPIYPKSSILKGVVLFLSPNPEYDMTGLTRKAHAIGATTLESFDLKRTTHLISSHVKGFSTSKTFRSAVQNSIIVINHSWIDKCFETGCRLDEIDFLYTKAPEAIKKAKADSPINIPPKQTIESTKKEPISHCPIQSNPEAKKDGHDPISDRINAIIKEAYIRKDQQKETHRLGPTNYAIYDDFIEEPLNEDHSFPTSYPKSEQLMPSQSFYVQDKKLALEERRRLLGLDSPERSKVIAPSANRPRTRAALKNLDFDSTPDLGVSNMRKRQR</sequence>
<reference evidence="1" key="1">
    <citation type="submission" date="2022-04" db="EMBL/GenBank/DDBJ databases">
        <title>Genome of the entomopathogenic fungus Entomophthora muscae.</title>
        <authorList>
            <person name="Elya C."/>
            <person name="Lovett B.R."/>
            <person name="Lee E."/>
            <person name="Macias A.M."/>
            <person name="Hajek A.E."/>
            <person name="De Bivort B.L."/>
            <person name="Kasson M.T."/>
            <person name="De Fine Licht H.H."/>
            <person name="Stajich J.E."/>
        </authorList>
    </citation>
    <scope>NUCLEOTIDE SEQUENCE</scope>
    <source>
        <strain evidence="1">Berkeley</strain>
    </source>
</reference>